<dbReference type="PANTHER" id="PTHR36926">
    <property type="entry name" value="COLICIN V PRODUCTION PROTEIN"/>
    <property type="match status" value="1"/>
</dbReference>
<evidence type="ECO:0000313" key="6">
    <source>
        <dbReference type="EMBL" id="QDD13547.1"/>
    </source>
</evidence>
<proteinExistence type="predicted"/>
<dbReference type="PANTHER" id="PTHR36926:SF1">
    <property type="entry name" value="COLICIN V PRODUCTION PROTEIN"/>
    <property type="match status" value="1"/>
</dbReference>
<dbReference type="InterPro" id="IPR052719">
    <property type="entry name" value="CvpA-like"/>
</dbReference>
<name>A0AAE6KPD0_9PROT</name>
<keyword evidence="7" id="KW-1185">Reference proteome</keyword>
<dbReference type="AlphaFoldDB" id="A0AAE6KPD0"/>
<feature type="transmembrane region" description="Helical" evidence="5">
    <location>
        <begin position="97"/>
        <end position="120"/>
    </location>
</feature>
<sequence length="167" mass="19101">MTFIDYGFFIIIIVSCLLGCYRGFVRELLSIIAWFFAFYLAQSFSLVIASKLHWIDTESIRNLVAYVLIFIAALVLSMGVIAVLNKFIKYTGFSFPNILLGGLFGFVRAIFIGLICHFVIQSTSFVNHSAWQDAFIKPYFESFTAKAGVYLPLDILKHVKYPQRTYF</sequence>
<dbReference type="InterPro" id="IPR003825">
    <property type="entry name" value="Colicin-V_CvpA"/>
</dbReference>
<dbReference type="GO" id="GO:0009403">
    <property type="term" value="P:toxin biosynthetic process"/>
    <property type="evidence" value="ECO:0007669"/>
    <property type="project" value="InterPro"/>
</dbReference>
<keyword evidence="3 5" id="KW-1133">Transmembrane helix</keyword>
<dbReference type="KEGG" id="mrk:FIT61_03685"/>
<keyword evidence="2 5" id="KW-0812">Transmembrane</keyword>
<evidence type="ECO:0000256" key="1">
    <source>
        <dbReference type="ARBA" id="ARBA00004141"/>
    </source>
</evidence>
<evidence type="ECO:0000313" key="7">
    <source>
        <dbReference type="Proteomes" id="UP000312102"/>
    </source>
</evidence>
<organism evidence="6 7">
    <name type="scientific">Candidatus Methylopumilus rimovensis</name>
    <dbReference type="NCBI Taxonomy" id="2588535"/>
    <lineage>
        <taxon>Bacteria</taxon>
        <taxon>Pseudomonadati</taxon>
        <taxon>Pseudomonadota</taxon>
        <taxon>Betaproteobacteria</taxon>
        <taxon>Nitrosomonadales</taxon>
        <taxon>Methylophilaceae</taxon>
        <taxon>Candidatus Methylopumilus</taxon>
    </lineage>
</organism>
<evidence type="ECO:0000256" key="2">
    <source>
        <dbReference type="ARBA" id="ARBA00022692"/>
    </source>
</evidence>
<feature type="transmembrane region" description="Helical" evidence="5">
    <location>
        <begin position="31"/>
        <end position="52"/>
    </location>
</feature>
<evidence type="ECO:0000256" key="4">
    <source>
        <dbReference type="ARBA" id="ARBA00023136"/>
    </source>
</evidence>
<dbReference type="EMBL" id="CP040986">
    <property type="protein sequence ID" value="QDD13547.1"/>
    <property type="molecule type" value="Genomic_DNA"/>
</dbReference>
<evidence type="ECO:0000256" key="5">
    <source>
        <dbReference type="SAM" id="Phobius"/>
    </source>
</evidence>
<keyword evidence="4 5" id="KW-0472">Membrane</keyword>
<feature type="transmembrane region" description="Helical" evidence="5">
    <location>
        <begin position="6"/>
        <end position="24"/>
    </location>
</feature>
<protein>
    <submittedName>
        <fullName evidence="6">CvpA family protein</fullName>
    </submittedName>
</protein>
<feature type="transmembrane region" description="Helical" evidence="5">
    <location>
        <begin position="64"/>
        <end position="85"/>
    </location>
</feature>
<dbReference type="Proteomes" id="UP000312102">
    <property type="component" value="Chromosome"/>
</dbReference>
<reference evidence="6 7" key="1">
    <citation type="journal article" date="2019" name="ISME J.">
        <title>Evolution in action: habitat transition from sediment to the pelagial leads to genome streamlining in Methylophilaceae.</title>
        <authorList>
            <person name="Salcher M."/>
            <person name="Schaefle D."/>
            <person name="Kaspar M."/>
            <person name="Neuenschwander S.M."/>
            <person name="Ghai R."/>
        </authorList>
    </citation>
    <scope>NUCLEOTIDE SEQUENCE [LARGE SCALE GENOMIC DNA]</scope>
    <source>
        <strain evidence="6 7">MMS-RI-1</strain>
    </source>
</reference>
<dbReference type="RefSeq" id="WP_139873457.1">
    <property type="nucleotide sequence ID" value="NZ_CP040985.1"/>
</dbReference>
<dbReference type="GO" id="GO:0016020">
    <property type="term" value="C:membrane"/>
    <property type="evidence" value="ECO:0007669"/>
    <property type="project" value="UniProtKB-SubCell"/>
</dbReference>
<evidence type="ECO:0000256" key="3">
    <source>
        <dbReference type="ARBA" id="ARBA00022989"/>
    </source>
</evidence>
<accession>A0AAE6KPD0</accession>
<dbReference type="Pfam" id="PF02674">
    <property type="entry name" value="Colicin_V"/>
    <property type="match status" value="1"/>
</dbReference>
<comment type="subcellular location">
    <subcellularLocation>
        <location evidence="1">Membrane</location>
        <topology evidence="1">Multi-pass membrane protein</topology>
    </subcellularLocation>
</comment>
<gene>
    <name evidence="6" type="ORF">FIT61_03685</name>
</gene>